<evidence type="ECO:0000256" key="1">
    <source>
        <dbReference type="SAM" id="Phobius"/>
    </source>
</evidence>
<dbReference type="RefSeq" id="WP_170168753.1">
    <property type="nucleotide sequence ID" value="NZ_JBEHHI010000003.1"/>
</dbReference>
<dbReference type="Proteomes" id="UP001560019">
    <property type="component" value="Unassembled WGS sequence"/>
</dbReference>
<keyword evidence="1" id="KW-1133">Transmembrane helix</keyword>
<evidence type="ECO:0008006" key="4">
    <source>
        <dbReference type="Google" id="ProtNLM"/>
    </source>
</evidence>
<sequence length="125" mass="12816">MLTEIAALAVLALLVAELAMRLPLGAATRAIVSPNRRALAVLRSARISDHWKERAMLGYARRTLAATGAFAGWVLLLVGAALALGAPVALVLPGFAAFAASPIGLAAASIAACLHVAGRRPWADV</sequence>
<comment type="caution">
    <text evidence="2">The sequence shown here is derived from an EMBL/GenBank/DDBJ whole genome shotgun (WGS) entry which is preliminary data.</text>
</comment>
<keyword evidence="1" id="KW-0812">Transmembrane</keyword>
<feature type="transmembrane region" description="Helical" evidence="1">
    <location>
        <begin position="64"/>
        <end position="84"/>
    </location>
</feature>
<protein>
    <recommendedName>
        <fullName evidence="4">SdpI family protein</fullName>
    </recommendedName>
</protein>
<gene>
    <name evidence="2" type="ORF">Ga0609869_003458</name>
</gene>
<name>A0ABV3XZB2_9RHOB</name>
<organism evidence="2 3">
    <name type="scientific">Rhodovulum iodosum</name>
    <dbReference type="NCBI Taxonomy" id="68291"/>
    <lineage>
        <taxon>Bacteria</taxon>
        <taxon>Pseudomonadati</taxon>
        <taxon>Pseudomonadota</taxon>
        <taxon>Alphaproteobacteria</taxon>
        <taxon>Rhodobacterales</taxon>
        <taxon>Paracoccaceae</taxon>
        <taxon>Rhodovulum</taxon>
    </lineage>
</organism>
<feature type="transmembrane region" description="Helical" evidence="1">
    <location>
        <begin position="96"/>
        <end position="117"/>
    </location>
</feature>
<keyword evidence="1" id="KW-0472">Membrane</keyword>
<evidence type="ECO:0000313" key="2">
    <source>
        <dbReference type="EMBL" id="MEX5730105.1"/>
    </source>
</evidence>
<proteinExistence type="predicted"/>
<accession>A0ABV3XZB2</accession>
<evidence type="ECO:0000313" key="3">
    <source>
        <dbReference type="Proteomes" id="UP001560019"/>
    </source>
</evidence>
<keyword evidence="3" id="KW-1185">Reference proteome</keyword>
<reference evidence="2 3" key="1">
    <citation type="submission" date="2024-06" db="EMBL/GenBank/DDBJ databases">
        <title>Genome of Rhodovulum iodosum, a marine photoferrotroph.</title>
        <authorList>
            <person name="Bianchini G."/>
            <person name="Nikeleit V."/>
            <person name="Kappler A."/>
            <person name="Bryce C."/>
            <person name="Sanchez-Baracaldo P."/>
        </authorList>
    </citation>
    <scope>NUCLEOTIDE SEQUENCE [LARGE SCALE GENOMIC DNA]</scope>
    <source>
        <strain evidence="2 3">UT/N1</strain>
    </source>
</reference>
<dbReference type="EMBL" id="JBEHHI010000003">
    <property type="protein sequence ID" value="MEX5730105.1"/>
    <property type="molecule type" value="Genomic_DNA"/>
</dbReference>